<dbReference type="PANTHER" id="PTHR24031">
    <property type="entry name" value="RNA HELICASE"/>
    <property type="match status" value="1"/>
</dbReference>
<dbReference type="CDD" id="cd17956">
    <property type="entry name" value="DEADc_DDX51"/>
    <property type="match status" value="1"/>
</dbReference>
<evidence type="ECO:0000256" key="3">
    <source>
        <dbReference type="ARBA" id="ARBA00022741"/>
    </source>
</evidence>
<keyword evidence="6 10" id="KW-0067">ATP-binding</keyword>
<dbReference type="CDD" id="cd18787">
    <property type="entry name" value="SF2_C_DEAD"/>
    <property type="match status" value="1"/>
</dbReference>
<comment type="domain">
    <text evidence="10">The Q motif is unique to and characteristic of the DEAD box family of RNA helicases and controls ATP binding and hydrolysis.</text>
</comment>
<dbReference type="InterPro" id="IPR014014">
    <property type="entry name" value="RNA_helicase_DEAD_Q_motif"/>
</dbReference>
<feature type="compositionally biased region" description="Polar residues" evidence="11">
    <location>
        <begin position="191"/>
        <end position="213"/>
    </location>
</feature>
<dbReference type="InterPro" id="IPR011545">
    <property type="entry name" value="DEAD/DEAH_box_helicase_dom"/>
</dbReference>
<reference evidence="16" key="1">
    <citation type="journal article" date="2015" name="PLoS Genet.">
        <title>The dynamic genome and transcriptome of the human fungal pathogen Blastomyces and close relative Emmonsia.</title>
        <authorList>
            <person name="Munoz J.F."/>
            <person name="Gauthier G.M."/>
            <person name="Desjardins C.A."/>
            <person name="Gallo J.E."/>
            <person name="Holder J."/>
            <person name="Sullivan T.D."/>
            <person name="Marty A.J."/>
            <person name="Carmen J.C."/>
            <person name="Chen Z."/>
            <person name="Ding L."/>
            <person name="Gujja S."/>
            <person name="Magrini V."/>
            <person name="Misas E."/>
            <person name="Mitreva M."/>
            <person name="Priest M."/>
            <person name="Saif S."/>
            <person name="Whiston E.A."/>
            <person name="Young S."/>
            <person name="Zeng Q."/>
            <person name="Goldman W.E."/>
            <person name="Mardis E.R."/>
            <person name="Taylor J.W."/>
            <person name="McEwen J.G."/>
            <person name="Clay O.K."/>
            <person name="Klein B.S."/>
            <person name="Cuomo C.A."/>
        </authorList>
    </citation>
    <scope>NUCLEOTIDE SEQUENCE [LARGE SCALE GENOMIC DNA]</scope>
    <source>
        <strain evidence="16">UAMH 3008</strain>
    </source>
</reference>
<comment type="subcellular location">
    <subcellularLocation>
        <location evidence="1">Nucleus</location>
        <location evidence="1">Nucleolus</location>
    </subcellularLocation>
</comment>
<evidence type="ECO:0000256" key="4">
    <source>
        <dbReference type="ARBA" id="ARBA00022801"/>
    </source>
</evidence>
<evidence type="ECO:0000256" key="6">
    <source>
        <dbReference type="ARBA" id="ARBA00022840"/>
    </source>
</evidence>
<keyword evidence="7 10" id="KW-0694">RNA-binding</keyword>
<dbReference type="SMART" id="SM00487">
    <property type="entry name" value="DEXDc"/>
    <property type="match status" value="1"/>
</dbReference>
<keyword evidence="5 10" id="KW-0347">Helicase</keyword>
<comment type="caution">
    <text evidence="15">The sequence shown here is derived from an EMBL/GenBank/DDBJ whole genome shotgun (WGS) entry which is preliminary data.</text>
</comment>
<keyword evidence="3 10" id="KW-0547">Nucleotide-binding</keyword>
<dbReference type="Gene3D" id="3.40.50.300">
    <property type="entry name" value="P-loop containing nucleotide triphosphate hydrolases"/>
    <property type="match status" value="2"/>
</dbReference>
<feature type="compositionally biased region" description="Low complexity" evidence="11">
    <location>
        <begin position="677"/>
        <end position="712"/>
    </location>
</feature>
<dbReference type="GO" id="GO:0003723">
    <property type="term" value="F:RNA binding"/>
    <property type="evidence" value="ECO:0007669"/>
    <property type="project" value="UniProtKB-UniRule"/>
</dbReference>
<name>A0A0G2IB11_9EURO</name>
<feature type="domain" description="Helicase C-terminal" evidence="13">
    <location>
        <begin position="724"/>
        <end position="877"/>
    </location>
</feature>
<feature type="compositionally biased region" description="Basic and acidic residues" evidence="11">
    <location>
        <begin position="139"/>
        <end position="149"/>
    </location>
</feature>
<dbReference type="PROSITE" id="PS51195">
    <property type="entry name" value="Q_MOTIF"/>
    <property type="match status" value="1"/>
</dbReference>
<dbReference type="Pfam" id="PF00270">
    <property type="entry name" value="DEAD"/>
    <property type="match status" value="2"/>
</dbReference>
<dbReference type="Proteomes" id="UP000034164">
    <property type="component" value="Unassembled WGS sequence"/>
</dbReference>
<dbReference type="AlphaFoldDB" id="A0A0G2IB11"/>
<protein>
    <recommendedName>
        <fullName evidence="10">ATP-dependent RNA helicase</fullName>
        <ecNumber evidence="10">3.6.4.13</ecNumber>
    </recommendedName>
</protein>
<dbReference type="GO" id="GO:0005524">
    <property type="term" value="F:ATP binding"/>
    <property type="evidence" value="ECO:0007669"/>
    <property type="project" value="UniProtKB-UniRule"/>
</dbReference>
<dbReference type="GO" id="GO:0016787">
    <property type="term" value="F:hydrolase activity"/>
    <property type="evidence" value="ECO:0007669"/>
    <property type="project" value="UniProtKB-KW"/>
</dbReference>
<dbReference type="Pfam" id="PF00271">
    <property type="entry name" value="Helicase_C"/>
    <property type="match status" value="1"/>
</dbReference>
<feature type="compositionally biased region" description="Polar residues" evidence="11">
    <location>
        <begin position="126"/>
        <end position="136"/>
    </location>
</feature>
<evidence type="ECO:0000259" key="12">
    <source>
        <dbReference type="PROSITE" id="PS51192"/>
    </source>
</evidence>
<evidence type="ECO:0000256" key="7">
    <source>
        <dbReference type="ARBA" id="ARBA00022884"/>
    </source>
</evidence>
<evidence type="ECO:0000256" key="8">
    <source>
        <dbReference type="ARBA" id="ARBA00047984"/>
    </source>
</evidence>
<dbReference type="InterPro" id="IPR027417">
    <property type="entry name" value="P-loop_NTPase"/>
</dbReference>
<sequence length="911" mass="99728">MLAVKKREKKCQKNAHRVETVKLPLKAVSFLPISKAIFFRRAGNSTSIVPPDLQHQTRNDIMAASFYSRYIPLRNDLPSKSADSLVSPAGSEKRKRTSAPAEDASIPPSSPSKKARKHERNKNSEDSSTIAQSQKSTARRRDADSDSYSKAESNISPLAAEEQDQIQTKHNSPEGRKQKKGPKKDSHEIPTSHSAAGRSTNPVGVPDQSTNIIHRQKQSERKGGKKRKFDQEDDTPTKIAPEKHAGILSKFEKSKLKARLAASGKDELNSVNNDGEEDITPHGLEPLPQPAPAPVDPEAPTYSTLPAWLTQPFAATASLQRNFSDLGVNQSLVSILEKRGYTKPFPIQAAVLELLRNGENRHSGDLCISAATGSGKTLAYALPLVTGIEPSSIPRLRGLVVVPTRELVKQARDACELCATGTGLRIGTAVGTASLKEEQALLIKHDQLYSPATDRIKTKQQMTADAWASFNLQEYIIESQRSHTAFPNHVATPSPNIDILICTPGRLVDHIRSTKGFTLEHLEWLVIDEADRLLNESFQEWVEVVIPALERDRIDANARSGRILKELGWQIHKPQLQKIILSATMTRDVAKLNSLRLQTPKLVVPDIPRTSDTVPLHSEGNGDITQKDDHAFSLPSTLSEMFVPVGDGADKPLYLLTLLLSHFKLDSQATGLPRQRSYSTASDSDSNSSSSSLSGDSSSDESSATSDISSDTDSSDESVTHDDNPKPIGSSTSSVLVFTKSSESASRLARLLALMHPLFAKRIGTLTKSNKSSTSRKTISAYRNGKLSIVIATDRASRGLDLPFLTHVVSYDVPTSLTSYIHRVGRTARAGRSGSAWTLVAHREGRWFANEIVKCPESTVARTGNVEKVAIKLDEKGDDFKKKYLDALEVLQAEVEEHQTKHRKPGKPMVG</sequence>
<gene>
    <name evidence="15" type="ORF">EMCG_06891</name>
</gene>
<dbReference type="SUPFAM" id="SSF52540">
    <property type="entry name" value="P-loop containing nucleoside triphosphate hydrolases"/>
    <property type="match status" value="2"/>
</dbReference>
<evidence type="ECO:0000256" key="11">
    <source>
        <dbReference type="SAM" id="MobiDB-lite"/>
    </source>
</evidence>
<feature type="region of interest" description="Disordered" evidence="11">
    <location>
        <begin position="77"/>
        <end position="245"/>
    </location>
</feature>
<keyword evidence="2" id="KW-0698">rRNA processing</keyword>
<proteinExistence type="inferred from homology"/>
<feature type="short sequence motif" description="Q motif" evidence="9">
    <location>
        <begin position="321"/>
        <end position="349"/>
    </location>
</feature>
<evidence type="ECO:0000259" key="13">
    <source>
        <dbReference type="PROSITE" id="PS51194"/>
    </source>
</evidence>
<dbReference type="GO" id="GO:0006364">
    <property type="term" value="P:rRNA processing"/>
    <property type="evidence" value="ECO:0007669"/>
    <property type="project" value="UniProtKB-KW"/>
</dbReference>
<evidence type="ECO:0000259" key="14">
    <source>
        <dbReference type="PROSITE" id="PS51195"/>
    </source>
</evidence>
<evidence type="ECO:0000256" key="2">
    <source>
        <dbReference type="ARBA" id="ARBA00022552"/>
    </source>
</evidence>
<feature type="domain" description="DEAD-box RNA helicase Q" evidence="14">
    <location>
        <begin position="321"/>
        <end position="349"/>
    </location>
</feature>
<feature type="domain" description="Helicase ATP-binding" evidence="12">
    <location>
        <begin position="357"/>
        <end position="603"/>
    </location>
</feature>
<feature type="region of interest" description="Disordered" evidence="11">
    <location>
        <begin position="608"/>
        <end position="628"/>
    </location>
</feature>
<comment type="catalytic activity">
    <reaction evidence="8 10">
        <text>ATP + H2O = ADP + phosphate + H(+)</text>
        <dbReference type="Rhea" id="RHEA:13065"/>
        <dbReference type="ChEBI" id="CHEBI:15377"/>
        <dbReference type="ChEBI" id="CHEBI:15378"/>
        <dbReference type="ChEBI" id="CHEBI:30616"/>
        <dbReference type="ChEBI" id="CHEBI:43474"/>
        <dbReference type="ChEBI" id="CHEBI:456216"/>
        <dbReference type="EC" id="3.6.4.13"/>
    </reaction>
</comment>
<dbReference type="InterPro" id="IPR001650">
    <property type="entry name" value="Helicase_C-like"/>
</dbReference>
<accession>A0A0G2IB11</accession>
<evidence type="ECO:0000313" key="15">
    <source>
        <dbReference type="EMBL" id="KKZ67440.1"/>
    </source>
</evidence>
<evidence type="ECO:0000256" key="10">
    <source>
        <dbReference type="RuleBase" id="RU365068"/>
    </source>
</evidence>
<dbReference type="PROSITE" id="PS00039">
    <property type="entry name" value="DEAD_ATP_HELICASE"/>
    <property type="match status" value="1"/>
</dbReference>
<comment type="function">
    <text evidence="10">RNA helicase.</text>
</comment>
<dbReference type="OrthoDB" id="3370at2759"/>
<dbReference type="GO" id="GO:0005730">
    <property type="term" value="C:nucleolus"/>
    <property type="evidence" value="ECO:0007669"/>
    <property type="project" value="UniProtKB-SubCell"/>
</dbReference>
<feature type="region of interest" description="Disordered" evidence="11">
    <location>
        <begin position="671"/>
        <end position="732"/>
    </location>
</feature>
<dbReference type="SMART" id="SM00490">
    <property type="entry name" value="HELICc"/>
    <property type="match status" value="1"/>
</dbReference>
<dbReference type="GO" id="GO:0003724">
    <property type="term" value="F:RNA helicase activity"/>
    <property type="evidence" value="ECO:0007669"/>
    <property type="project" value="UniProtKB-EC"/>
</dbReference>
<dbReference type="VEuPathDB" id="FungiDB:EMCG_06891"/>
<dbReference type="EMBL" id="LCZI01000246">
    <property type="protein sequence ID" value="KKZ67440.1"/>
    <property type="molecule type" value="Genomic_DNA"/>
</dbReference>
<dbReference type="PROSITE" id="PS51194">
    <property type="entry name" value="HELICASE_CTER"/>
    <property type="match status" value="1"/>
</dbReference>
<comment type="similarity">
    <text evidence="10">Belongs to the DEAD box helicase family.</text>
</comment>
<dbReference type="InterPro" id="IPR014001">
    <property type="entry name" value="Helicase_ATP-bd"/>
</dbReference>
<dbReference type="PROSITE" id="PS51192">
    <property type="entry name" value="HELICASE_ATP_BIND_1"/>
    <property type="match status" value="1"/>
</dbReference>
<evidence type="ECO:0000313" key="16">
    <source>
        <dbReference type="Proteomes" id="UP000034164"/>
    </source>
</evidence>
<dbReference type="EC" id="3.6.4.13" evidence="10"/>
<feature type="region of interest" description="Disordered" evidence="11">
    <location>
        <begin position="266"/>
        <end position="285"/>
    </location>
</feature>
<keyword evidence="4 10" id="KW-0378">Hydrolase</keyword>
<evidence type="ECO:0000256" key="5">
    <source>
        <dbReference type="ARBA" id="ARBA00022806"/>
    </source>
</evidence>
<evidence type="ECO:0000256" key="1">
    <source>
        <dbReference type="ARBA" id="ARBA00004604"/>
    </source>
</evidence>
<evidence type="ECO:0000256" key="9">
    <source>
        <dbReference type="PROSITE-ProRule" id="PRU00552"/>
    </source>
</evidence>
<organism evidence="15 16">
    <name type="scientific">[Emmonsia] crescens</name>
    <dbReference type="NCBI Taxonomy" id="73230"/>
    <lineage>
        <taxon>Eukaryota</taxon>
        <taxon>Fungi</taxon>
        <taxon>Dikarya</taxon>
        <taxon>Ascomycota</taxon>
        <taxon>Pezizomycotina</taxon>
        <taxon>Eurotiomycetes</taxon>
        <taxon>Eurotiomycetidae</taxon>
        <taxon>Onygenales</taxon>
        <taxon>Ajellomycetaceae</taxon>
        <taxon>Emergomyces</taxon>
    </lineage>
</organism>
<dbReference type="InterPro" id="IPR000629">
    <property type="entry name" value="RNA-helicase_DEAD-box_CS"/>
</dbReference>